<evidence type="ECO:0000313" key="1">
    <source>
        <dbReference type="EMBL" id="QJA64912.1"/>
    </source>
</evidence>
<protein>
    <submittedName>
        <fullName evidence="1">Uncharacterized protein</fullName>
    </submittedName>
</protein>
<organism evidence="1">
    <name type="scientific">viral metagenome</name>
    <dbReference type="NCBI Taxonomy" id="1070528"/>
    <lineage>
        <taxon>unclassified sequences</taxon>
        <taxon>metagenomes</taxon>
        <taxon>organismal metagenomes</taxon>
    </lineage>
</organism>
<sequence>MRKVKCEIRKTEEGKFWGLVVDKEKENNSRFITEEYDKYKGVITEARIRSIQLGWDCVVVEEVVNKEKI</sequence>
<dbReference type="EMBL" id="MT141529">
    <property type="protein sequence ID" value="QJA64912.1"/>
    <property type="molecule type" value="Genomic_DNA"/>
</dbReference>
<name>A0A6M3J7N1_9ZZZZ</name>
<gene>
    <name evidence="2" type="ORF">MM415A00259_0055</name>
    <name evidence="1" type="ORF">MM415B00452_0013</name>
</gene>
<evidence type="ECO:0000313" key="2">
    <source>
        <dbReference type="EMBL" id="QJA83730.1"/>
    </source>
</evidence>
<proteinExistence type="predicted"/>
<reference evidence="1" key="1">
    <citation type="submission" date="2020-03" db="EMBL/GenBank/DDBJ databases">
        <title>The deep terrestrial virosphere.</title>
        <authorList>
            <person name="Holmfeldt K."/>
            <person name="Nilsson E."/>
            <person name="Simone D."/>
            <person name="Lopez-Fernandez M."/>
            <person name="Wu X."/>
            <person name="de Brujin I."/>
            <person name="Lundin D."/>
            <person name="Andersson A."/>
            <person name="Bertilsson S."/>
            <person name="Dopson M."/>
        </authorList>
    </citation>
    <scope>NUCLEOTIDE SEQUENCE</scope>
    <source>
        <strain evidence="2">MM415A00259</strain>
        <strain evidence="1">MM415B00452</strain>
    </source>
</reference>
<accession>A0A6M3J7N1</accession>
<dbReference type="AlphaFoldDB" id="A0A6M3J7N1"/>
<dbReference type="EMBL" id="MT142516">
    <property type="protein sequence ID" value="QJA83730.1"/>
    <property type="molecule type" value="Genomic_DNA"/>
</dbReference>